<dbReference type="Gene3D" id="3.40.50.1820">
    <property type="entry name" value="alpha/beta hydrolase"/>
    <property type="match status" value="1"/>
</dbReference>
<reference evidence="3 4" key="1">
    <citation type="submission" date="2019-03" db="EMBL/GenBank/DDBJ databases">
        <title>Metabolic potential of uncultured bacteria and archaea associated with petroleum seepage in deep-sea sediments.</title>
        <authorList>
            <person name="Dong X."/>
            <person name="Hubert C."/>
        </authorList>
    </citation>
    <scope>NUCLEOTIDE SEQUENCE [LARGE SCALE GENOMIC DNA]</scope>
    <source>
        <strain evidence="3">E29_bin52</strain>
    </source>
</reference>
<evidence type="ECO:0000259" key="2">
    <source>
        <dbReference type="Pfam" id="PF12146"/>
    </source>
</evidence>
<keyword evidence="1" id="KW-0812">Transmembrane</keyword>
<dbReference type="GO" id="GO:0016787">
    <property type="term" value="F:hydrolase activity"/>
    <property type="evidence" value="ECO:0007669"/>
    <property type="project" value="UniProtKB-KW"/>
</dbReference>
<organism evidence="3 4">
    <name type="scientific">Aerophobetes bacterium</name>
    <dbReference type="NCBI Taxonomy" id="2030807"/>
    <lineage>
        <taxon>Bacteria</taxon>
        <taxon>Candidatus Aerophobota</taxon>
    </lineage>
</organism>
<dbReference type="AlphaFoldDB" id="A0A523W192"/>
<evidence type="ECO:0000256" key="1">
    <source>
        <dbReference type="SAM" id="Phobius"/>
    </source>
</evidence>
<dbReference type="InterPro" id="IPR029058">
    <property type="entry name" value="AB_hydrolase_fold"/>
</dbReference>
<dbReference type="Proteomes" id="UP000319130">
    <property type="component" value="Unassembled WGS sequence"/>
</dbReference>
<keyword evidence="1" id="KW-1133">Transmembrane helix</keyword>
<accession>A0A523W192</accession>
<feature type="transmembrane region" description="Helical" evidence="1">
    <location>
        <begin position="59"/>
        <end position="77"/>
    </location>
</feature>
<dbReference type="SUPFAM" id="SSF53474">
    <property type="entry name" value="alpha/beta-Hydrolases"/>
    <property type="match status" value="1"/>
</dbReference>
<keyword evidence="3" id="KW-0378">Hydrolase</keyword>
<proteinExistence type="predicted"/>
<keyword evidence="1" id="KW-0472">Membrane</keyword>
<protein>
    <submittedName>
        <fullName evidence="3">Alpha/beta hydrolase</fullName>
    </submittedName>
</protein>
<feature type="domain" description="Serine aminopeptidase S33" evidence="2">
    <location>
        <begin position="40"/>
        <end position="97"/>
    </location>
</feature>
<name>A0A523W192_UNCAE</name>
<evidence type="ECO:0000313" key="4">
    <source>
        <dbReference type="Proteomes" id="UP000319130"/>
    </source>
</evidence>
<gene>
    <name evidence="3" type="ORF">E3J48_06360</name>
</gene>
<dbReference type="InterPro" id="IPR022742">
    <property type="entry name" value="Hydrolase_4"/>
</dbReference>
<dbReference type="EMBL" id="SOIZ01000285">
    <property type="protein sequence ID" value="TET60741.1"/>
    <property type="molecule type" value="Genomic_DNA"/>
</dbReference>
<sequence length="163" mass="18351">MNKTTKNPAIFIHGQESSSQGTKALFFRELSPEMIIPDFAGDVSTRMSKLNEILMDKRGIIMIGSSLGGLLAALYVFQNRDRIRKLILLAPALNLPEFAPHLSDKLTLPVYIFHGKADEVIPPKLIQTIATKVFADLTFTMVDDDHRLSRKFTSIDWHKLIVD</sequence>
<dbReference type="Pfam" id="PF12146">
    <property type="entry name" value="Hydrolase_4"/>
    <property type="match status" value="1"/>
</dbReference>
<evidence type="ECO:0000313" key="3">
    <source>
        <dbReference type="EMBL" id="TET60741.1"/>
    </source>
</evidence>
<comment type="caution">
    <text evidence="3">The sequence shown here is derived from an EMBL/GenBank/DDBJ whole genome shotgun (WGS) entry which is preliminary data.</text>
</comment>